<accession>A0ACB5SX87</accession>
<proteinExistence type="predicted"/>
<protein>
    <submittedName>
        <fullName evidence="1">Unnamed protein product</fullName>
    </submittedName>
</protein>
<gene>
    <name evidence="1" type="ORF">Amon02_000211100</name>
</gene>
<sequence length="438" mass="51084">MMFLEKIEDFEQYWCELKAELASNYFHDTIHNVTQLKPNVPPLYSQHEEMFVHEILENTLGSKFIGLLEHHYETDSPVVETLITLAEMYQKVSGVSIYDESNKLFANKTSEQIARNFNQGFFPVKVDQDLPFTGYELLGAATDLRRRINHTYNSYLKDKMSLDAYLEEFDGFMTEIYLSPVLGELVTEAEIAKYCFAGFKSHFELYEKSSTENLPTEWTSYDKLKEQLLKHQLKYRVTKLLKVLSKASENYLYGFYDLAQFFEKYDWAMAAVTKYSEISHIISERVLVRFCLKGFCSRNKTCLTNFAHLKTYKAMRAELTRIDAELRAKQLREDLSSSCSNLLHDYGFTSFFRDFDRYLNQVKNDSHLQEFITETEVLSCCLDTIKFKKGFKDITKKIPDTNNYKQMKKATMQRRYKLRGYKVAGGIAGAALILMCAV</sequence>
<keyword evidence="2" id="KW-1185">Reference proteome</keyword>
<evidence type="ECO:0000313" key="2">
    <source>
        <dbReference type="Proteomes" id="UP001165064"/>
    </source>
</evidence>
<dbReference type="Proteomes" id="UP001165064">
    <property type="component" value="Unassembled WGS sequence"/>
</dbReference>
<comment type="caution">
    <text evidence="1">The sequence shown here is derived from an EMBL/GenBank/DDBJ whole genome shotgun (WGS) entry which is preliminary data.</text>
</comment>
<evidence type="ECO:0000313" key="1">
    <source>
        <dbReference type="EMBL" id="GME75312.1"/>
    </source>
</evidence>
<reference evidence="1" key="1">
    <citation type="submission" date="2023-04" db="EMBL/GenBank/DDBJ databases">
        <title>Ambrosiozyma monospora NBRC 10751.</title>
        <authorList>
            <person name="Ichikawa N."/>
            <person name="Sato H."/>
            <person name="Tonouchi N."/>
        </authorList>
    </citation>
    <scope>NUCLEOTIDE SEQUENCE</scope>
    <source>
        <strain evidence="1">NBRC 10751</strain>
    </source>
</reference>
<name>A0ACB5SX87_AMBMO</name>
<dbReference type="EMBL" id="BSXS01001171">
    <property type="protein sequence ID" value="GME75312.1"/>
    <property type="molecule type" value="Genomic_DNA"/>
</dbReference>
<organism evidence="1 2">
    <name type="scientific">Ambrosiozyma monospora</name>
    <name type="common">Yeast</name>
    <name type="synonym">Endomycopsis monosporus</name>
    <dbReference type="NCBI Taxonomy" id="43982"/>
    <lineage>
        <taxon>Eukaryota</taxon>
        <taxon>Fungi</taxon>
        <taxon>Dikarya</taxon>
        <taxon>Ascomycota</taxon>
        <taxon>Saccharomycotina</taxon>
        <taxon>Pichiomycetes</taxon>
        <taxon>Pichiales</taxon>
        <taxon>Pichiaceae</taxon>
        <taxon>Ambrosiozyma</taxon>
    </lineage>
</organism>